<evidence type="ECO:0000313" key="2">
    <source>
        <dbReference type="Proteomes" id="UP000236248"/>
    </source>
</evidence>
<dbReference type="EMBL" id="LT981265">
    <property type="protein sequence ID" value="SPC34511.1"/>
    <property type="molecule type" value="Genomic_DNA"/>
</dbReference>
<organism evidence="1 2">
    <name type="scientific">Candidatus Nitrosocaldus cavascurensis</name>
    <dbReference type="NCBI Taxonomy" id="2058097"/>
    <lineage>
        <taxon>Archaea</taxon>
        <taxon>Nitrososphaerota</taxon>
        <taxon>Nitrososphaeria</taxon>
        <taxon>Candidatus Nitrosocaldales</taxon>
        <taxon>Candidatus Nitrosocaldaceae</taxon>
        <taxon>Candidatus Nitrosocaldus</taxon>
    </lineage>
</organism>
<protein>
    <submittedName>
        <fullName evidence="1">Uncharacterized protein</fullName>
    </submittedName>
</protein>
<sequence length="136" mass="16007">MVLSMIEFYSDQELLKYVEQEITTTRNNIKVHTEKAEEQRRKYTNLKGKYNEELLKGVNIEQRKVSGFKVLMNPTVEYELYIHESIVASLQEKLEALERTKSMAKFMHAEGVEKVVMIVDDGKPIGFMVYKKRQQQ</sequence>
<dbReference type="KEGG" id="ncv:NCAV_1345"/>
<evidence type="ECO:0000313" key="1">
    <source>
        <dbReference type="EMBL" id="SPC34511.1"/>
    </source>
</evidence>
<keyword evidence="2" id="KW-1185">Reference proteome</keyword>
<gene>
    <name evidence="1" type="ORF">NCAV_1345</name>
</gene>
<name>A0A2K5AS94_9ARCH</name>
<dbReference type="AlphaFoldDB" id="A0A2K5AS94"/>
<dbReference type="Proteomes" id="UP000236248">
    <property type="component" value="Chromosome NCAV"/>
</dbReference>
<proteinExistence type="predicted"/>
<accession>A0A2K5AS94</accession>
<reference evidence="2" key="1">
    <citation type="submission" date="2018-01" db="EMBL/GenBank/DDBJ databases">
        <authorList>
            <person name="Kerou L M."/>
        </authorList>
    </citation>
    <scope>NUCLEOTIDE SEQUENCE [LARGE SCALE GENOMIC DNA]</scope>
    <source>
        <strain evidence="2">SCU2</strain>
    </source>
</reference>